<dbReference type="Gene3D" id="3.30.70.270">
    <property type="match status" value="3"/>
</dbReference>
<dbReference type="InterPro" id="IPR036397">
    <property type="entry name" value="RNaseH_sf"/>
</dbReference>
<keyword evidence="5" id="KW-0378">Hydrolase</keyword>
<dbReference type="CDD" id="cd01647">
    <property type="entry name" value="RT_LTR"/>
    <property type="match status" value="1"/>
</dbReference>
<keyword evidence="1" id="KW-0808">Transferase</keyword>
<evidence type="ECO:0000256" key="2">
    <source>
        <dbReference type="ARBA" id="ARBA00022695"/>
    </source>
</evidence>
<evidence type="ECO:0000256" key="1">
    <source>
        <dbReference type="ARBA" id="ARBA00022679"/>
    </source>
</evidence>
<proteinExistence type="predicted"/>
<keyword evidence="4" id="KW-0255">Endonuclease</keyword>
<dbReference type="PANTHER" id="PTHR37984:SF9">
    <property type="entry name" value="INTEGRASE CATALYTIC DOMAIN-CONTAINING PROTEIN"/>
    <property type="match status" value="1"/>
</dbReference>
<evidence type="ECO:0000256" key="5">
    <source>
        <dbReference type="ARBA" id="ARBA00022801"/>
    </source>
</evidence>
<dbReference type="PANTHER" id="PTHR37984">
    <property type="entry name" value="PROTEIN CBG26694"/>
    <property type="match status" value="1"/>
</dbReference>
<gene>
    <name evidence="8" type="ORF">PR048_003811</name>
</gene>
<feature type="domain" description="Integrase catalytic" evidence="7">
    <location>
        <begin position="728"/>
        <end position="891"/>
    </location>
</feature>
<dbReference type="InterPro" id="IPR000477">
    <property type="entry name" value="RT_dom"/>
</dbReference>
<dbReference type="InterPro" id="IPR050951">
    <property type="entry name" value="Retrovirus_Pol_polyprotein"/>
</dbReference>
<keyword evidence="9" id="KW-1185">Reference proteome</keyword>
<dbReference type="InterPro" id="IPR012337">
    <property type="entry name" value="RNaseH-like_sf"/>
</dbReference>
<evidence type="ECO:0000256" key="6">
    <source>
        <dbReference type="ARBA" id="ARBA00022918"/>
    </source>
</evidence>
<evidence type="ECO:0000256" key="3">
    <source>
        <dbReference type="ARBA" id="ARBA00022722"/>
    </source>
</evidence>
<evidence type="ECO:0000313" key="9">
    <source>
        <dbReference type="Proteomes" id="UP001159363"/>
    </source>
</evidence>
<keyword evidence="3" id="KW-0540">Nuclease</keyword>
<evidence type="ECO:0000256" key="4">
    <source>
        <dbReference type="ARBA" id="ARBA00022759"/>
    </source>
</evidence>
<dbReference type="CDD" id="cd00303">
    <property type="entry name" value="retropepsin_like"/>
    <property type="match status" value="1"/>
</dbReference>
<organism evidence="8 9">
    <name type="scientific">Dryococelus australis</name>
    <dbReference type="NCBI Taxonomy" id="614101"/>
    <lineage>
        <taxon>Eukaryota</taxon>
        <taxon>Metazoa</taxon>
        <taxon>Ecdysozoa</taxon>
        <taxon>Arthropoda</taxon>
        <taxon>Hexapoda</taxon>
        <taxon>Insecta</taxon>
        <taxon>Pterygota</taxon>
        <taxon>Neoptera</taxon>
        <taxon>Polyneoptera</taxon>
        <taxon>Phasmatodea</taxon>
        <taxon>Verophasmatodea</taxon>
        <taxon>Anareolatae</taxon>
        <taxon>Phasmatidae</taxon>
        <taxon>Eurycanthinae</taxon>
        <taxon>Dryococelus</taxon>
    </lineage>
</organism>
<dbReference type="Pfam" id="PF17917">
    <property type="entry name" value="RT_RNaseH"/>
    <property type="match status" value="1"/>
</dbReference>
<dbReference type="InterPro" id="IPR043502">
    <property type="entry name" value="DNA/RNA_pol_sf"/>
</dbReference>
<dbReference type="PROSITE" id="PS50994">
    <property type="entry name" value="INTEGRASE"/>
    <property type="match status" value="1"/>
</dbReference>
<keyword evidence="6" id="KW-0695">RNA-directed DNA polymerase</keyword>
<evidence type="ECO:0000259" key="7">
    <source>
        <dbReference type="PROSITE" id="PS50994"/>
    </source>
</evidence>
<dbReference type="Pfam" id="PF00665">
    <property type="entry name" value="rve"/>
    <property type="match status" value="1"/>
</dbReference>
<dbReference type="EMBL" id="JARBHB010000001">
    <property type="protein sequence ID" value="KAJ8898451.1"/>
    <property type="molecule type" value="Genomic_DNA"/>
</dbReference>
<dbReference type="SUPFAM" id="SSF56672">
    <property type="entry name" value="DNA/RNA polymerases"/>
    <property type="match status" value="1"/>
</dbReference>
<reference evidence="8 9" key="1">
    <citation type="submission" date="2023-02" db="EMBL/GenBank/DDBJ databases">
        <title>LHISI_Scaffold_Assembly.</title>
        <authorList>
            <person name="Stuart O.P."/>
            <person name="Cleave R."/>
            <person name="Magrath M.J.L."/>
            <person name="Mikheyev A.S."/>
        </authorList>
    </citation>
    <scope>NUCLEOTIDE SEQUENCE [LARGE SCALE GENOMIC DNA]</scope>
    <source>
        <strain evidence="8">Daus_M_001</strain>
        <tissue evidence="8">Leg muscle</tissue>
    </source>
</reference>
<dbReference type="Pfam" id="PF00078">
    <property type="entry name" value="RVT_1"/>
    <property type="match status" value="1"/>
</dbReference>
<dbReference type="SUPFAM" id="SSF53098">
    <property type="entry name" value="Ribonuclease H-like"/>
    <property type="match status" value="1"/>
</dbReference>
<dbReference type="Pfam" id="PF17919">
    <property type="entry name" value="RT_RNaseH_2"/>
    <property type="match status" value="1"/>
</dbReference>
<accession>A0ABQ9IP83</accession>
<keyword evidence="2" id="KW-0548">Nucleotidyltransferase</keyword>
<dbReference type="InterPro" id="IPR043128">
    <property type="entry name" value="Rev_trsase/Diguanyl_cyclase"/>
</dbReference>
<dbReference type="InterPro" id="IPR041577">
    <property type="entry name" value="RT_RNaseH_2"/>
</dbReference>
<dbReference type="InterPro" id="IPR001584">
    <property type="entry name" value="Integrase_cat-core"/>
</dbReference>
<sequence length="999" mass="112967">MKNLTKELNFSFASVQVYDVGHCYLRSSLLNYSDKKYCAQLLLNSIGASNFIMISALGAPKEPSELTYAELIEMLEKHLAPKRHILVAQHQFISKYQTSEQKIADFIATLRSELNDCDFILQCECKVSIAHTFLRAQFIHGLCDNCICEQLLQSDKVAFNELVLKAITLESSKADLKALVQRSQSGGTSTTVDISKVYQGKKNTKSRTKVVKFKVDSGAAYSFLPRNVYAGLNLGVTMHQPDISFQSYTHNVFVPDGKINIKAEFYGTDINDQLYIVPETYDAIAGRVWISKFGLDLCNLDTHATDVSTVKLIDTIENMDQVAQMYPVLCNGKIGKIPDFVVSLKLRKGAQPVFHRKCDVSYAFVKKVDAELDTLEAETSDWVSPLVVIPKADVGVRLCVDYKVGVNERLQDPHYPIRKIDDILNINEQSSEIQAISTHCGTYRLHLLSFGIKTAPSEFNRISDQILHDVTKTMSYFHDIIVHGWTREECQHNLIVCLDQFDLHLNQQKCSLFQEQIEYLGHVIEFSKISKSPGKVTAIVDMPRPKSTEDVRRFLGMVTYYSRFIHGASTITTPLRRLLCKNAIFKWTSACEAAILNLKQAIASDQVLVPYDPDLPVQLACDASATGNAGLDREALAIVFTVDHFFQYQFGHHFKLVTDNQLLTRIFNLRAALPKMTAGRFQRYAAFLSGCEPTIYWKKIDSDIEHLIRSCSECVAIKNSPAKAPSQHWEEPERNRQLIHIDYASPYQDYHFLVSVDAKSKWAEIVPCSSAPTSKSSIKILKDIFSRNGFPEVMKSDNATIFTSEEFAQFCREAGIFQKFCAAGHPATNGLAERNVQTLKHRLATMSNQNMPIHQKVWEILFRYRVTPLSNGKSPAEQYLNRPIRIQLDAMRLIKCHESPAPTQPACQFSEGERISARYYLNNKAHWKCGKVLKKLGNLHYLVELDNGFHSMDDHQLNKPNPGDLTEIMDPDVVLPKAEQPCPIEQEEEISVVKFQPAE</sequence>
<evidence type="ECO:0000313" key="8">
    <source>
        <dbReference type="EMBL" id="KAJ8898451.1"/>
    </source>
</evidence>
<dbReference type="Proteomes" id="UP001159363">
    <property type="component" value="Chromosome 1"/>
</dbReference>
<dbReference type="Gene3D" id="3.10.10.10">
    <property type="entry name" value="HIV Type 1 Reverse Transcriptase, subunit A, domain 1"/>
    <property type="match status" value="2"/>
</dbReference>
<name>A0ABQ9IP83_9NEOP</name>
<comment type="caution">
    <text evidence="8">The sequence shown here is derived from an EMBL/GenBank/DDBJ whole genome shotgun (WGS) entry which is preliminary data.</text>
</comment>
<dbReference type="Gene3D" id="3.30.420.10">
    <property type="entry name" value="Ribonuclease H-like superfamily/Ribonuclease H"/>
    <property type="match status" value="1"/>
</dbReference>
<dbReference type="InterPro" id="IPR041373">
    <property type="entry name" value="RT_RNaseH"/>
</dbReference>
<protein>
    <recommendedName>
        <fullName evidence="7">Integrase catalytic domain-containing protein</fullName>
    </recommendedName>
</protein>